<dbReference type="AlphaFoldDB" id="A0A0Y0Q8L6"/>
<protein>
    <submittedName>
        <fullName evidence="1">Uncharacterized protein</fullName>
    </submittedName>
</protein>
<sequence>MAGAAALLIPSGVTGAYWTTAAAGNAVTPGAGDWCATPDPATNPRAYRLSDFPTVPGSEGTQVRMIAVPVANNAAWNPAGGNRTLAVKVSSCATTLSSFSLRATAWSNSTAPGAITWASGSGITPGSRLDLTQGYGLEVQALARWGVLPPNTGGTAATNSNARRFSWLVSTPRSTASVNGNPTCANRNTCTPSLLEINGNTASTANTWVAAGSPTATFPPSYVYPAETYAVNTNSSGGTDWAAAAGLAAGQGNNGSLASSVTLVPSTGDTALKNVDGNLMQWVVIEWWGGTPSTDLIAEIVLQ</sequence>
<evidence type="ECO:0000313" key="2">
    <source>
        <dbReference type="Proteomes" id="UP000058305"/>
    </source>
</evidence>
<dbReference type="EMBL" id="CP014145">
    <property type="protein sequence ID" value="AMB59786.1"/>
    <property type="molecule type" value="Genomic_DNA"/>
</dbReference>
<organism evidence="1 2">
    <name type="scientific">Microterricola viridarii</name>
    <dbReference type="NCBI Taxonomy" id="412690"/>
    <lineage>
        <taxon>Bacteria</taxon>
        <taxon>Bacillati</taxon>
        <taxon>Actinomycetota</taxon>
        <taxon>Actinomycetes</taxon>
        <taxon>Micrococcales</taxon>
        <taxon>Microbacteriaceae</taxon>
        <taxon>Microterricola</taxon>
    </lineage>
</organism>
<keyword evidence="2" id="KW-1185">Reference proteome</keyword>
<evidence type="ECO:0000313" key="1">
    <source>
        <dbReference type="EMBL" id="AMB59786.1"/>
    </source>
</evidence>
<proteinExistence type="predicted"/>
<gene>
    <name evidence="1" type="ORF">AWU67_13985</name>
</gene>
<accession>A0A0Y0Q8L6</accession>
<dbReference type="KEGG" id="mvd:AWU67_13985"/>
<dbReference type="Proteomes" id="UP000058305">
    <property type="component" value="Chromosome"/>
</dbReference>
<reference evidence="1 2" key="1">
    <citation type="journal article" date="2016" name="J. Biotechnol.">
        <title>First complete genome sequence of a species in the genus Microterricola, an extremophilic cold active enzyme producing bacterial strain ERGS5:02 isolated from Sikkim Himalaya.</title>
        <authorList>
            <person name="Himanshu"/>
            <person name="Swarnkar M.K."/>
            <person name="Singh D."/>
            <person name="Kumar R."/>
        </authorList>
    </citation>
    <scope>NUCLEOTIDE SEQUENCE [LARGE SCALE GENOMIC DNA]</scope>
    <source>
        <strain evidence="1 2">ERGS5:02</strain>
    </source>
</reference>
<reference evidence="2" key="2">
    <citation type="submission" date="2016-01" db="EMBL/GenBank/DDBJ databases">
        <title>First complete genome sequence of a species in the genus Microterricola, an extremophilic cold active enzyme producing strain ERGS5:02 isolated from Sikkim Himalaya.</title>
        <authorList>
            <person name="Kumar R."/>
            <person name="Singh D."/>
            <person name="Swarnkar M.K."/>
        </authorList>
    </citation>
    <scope>NUCLEOTIDE SEQUENCE [LARGE SCALE GENOMIC DNA]</scope>
    <source>
        <strain evidence="2">ERGS5:02</strain>
    </source>
</reference>
<name>A0A0Y0Q8L6_9MICO</name>